<dbReference type="InterPro" id="IPR024521">
    <property type="entry name" value="ArsS-like_C"/>
</dbReference>
<keyword evidence="5" id="KW-0411">Iron-sulfur</keyword>
<evidence type="ECO:0000256" key="4">
    <source>
        <dbReference type="ARBA" id="ARBA00023004"/>
    </source>
</evidence>
<dbReference type="Gene3D" id="3.20.20.70">
    <property type="entry name" value="Aldolase class I"/>
    <property type="match status" value="1"/>
</dbReference>
<dbReference type="SUPFAM" id="SSF102114">
    <property type="entry name" value="Radical SAM enzymes"/>
    <property type="match status" value="1"/>
</dbReference>
<dbReference type="KEGG" id="zdf:AN401_07690"/>
<proteinExistence type="predicted"/>
<keyword evidence="8" id="KW-1185">Reference proteome</keyword>
<dbReference type="GO" id="GO:0051536">
    <property type="term" value="F:iron-sulfur cluster binding"/>
    <property type="evidence" value="ECO:0007669"/>
    <property type="project" value="UniProtKB-KW"/>
</dbReference>
<dbReference type="RefSeq" id="WP_096779008.1">
    <property type="nucleotide sequence ID" value="NZ_CP012621.1"/>
</dbReference>
<dbReference type="PROSITE" id="PS51918">
    <property type="entry name" value="RADICAL_SAM"/>
    <property type="match status" value="1"/>
</dbReference>
<dbReference type="PANTHER" id="PTHR43728:SF1">
    <property type="entry name" value="FE-S OXIDOREDUCTASE"/>
    <property type="match status" value="1"/>
</dbReference>
<dbReference type="EMBL" id="CP012621">
    <property type="protein sequence ID" value="ATG73755.1"/>
    <property type="molecule type" value="Genomic_DNA"/>
</dbReference>
<dbReference type="AlphaFoldDB" id="A0A291HNN2"/>
<dbReference type="Pfam" id="PF12345">
    <property type="entry name" value="DUF3641"/>
    <property type="match status" value="1"/>
</dbReference>
<dbReference type="GO" id="GO:0003824">
    <property type="term" value="F:catalytic activity"/>
    <property type="evidence" value="ECO:0007669"/>
    <property type="project" value="InterPro"/>
</dbReference>
<dbReference type="InterPro" id="IPR058240">
    <property type="entry name" value="rSAM_sf"/>
</dbReference>
<keyword evidence="3" id="KW-0479">Metal-binding</keyword>
<accession>A0A291HNN2</accession>
<evidence type="ECO:0000256" key="1">
    <source>
        <dbReference type="ARBA" id="ARBA00001966"/>
    </source>
</evidence>
<feature type="domain" description="Radical SAM core" evidence="6">
    <location>
        <begin position="14"/>
        <end position="243"/>
    </location>
</feature>
<dbReference type="Pfam" id="PF04055">
    <property type="entry name" value="Radical_SAM"/>
    <property type="match status" value="1"/>
</dbReference>
<comment type="cofactor">
    <cofactor evidence="1">
        <name>[4Fe-4S] cluster</name>
        <dbReference type="ChEBI" id="CHEBI:49883"/>
    </cofactor>
</comment>
<dbReference type="CDD" id="cd01335">
    <property type="entry name" value="Radical_SAM"/>
    <property type="match status" value="1"/>
</dbReference>
<dbReference type="GO" id="GO:0046872">
    <property type="term" value="F:metal ion binding"/>
    <property type="evidence" value="ECO:0007669"/>
    <property type="project" value="UniProtKB-KW"/>
</dbReference>
<dbReference type="InterPro" id="IPR013785">
    <property type="entry name" value="Aldolase_TIM"/>
</dbReference>
<dbReference type="InterPro" id="IPR007197">
    <property type="entry name" value="rSAM"/>
</dbReference>
<gene>
    <name evidence="7" type="ORF">AN401_07690</name>
</gene>
<dbReference type="PANTHER" id="PTHR43728">
    <property type="entry name" value="SLR0304 PROTEIN"/>
    <property type="match status" value="1"/>
</dbReference>
<dbReference type="SFLD" id="SFLDS00029">
    <property type="entry name" value="Radical_SAM"/>
    <property type="match status" value="1"/>
</dbReference>
<organism evidence="7 8">
    <name type="scientific">Zobellella denitrificans</name>
    <dbReference type="NCBI Taxonomy" id="347534"/>
    <lineage>
        <taxon>Bacteria</taxon>
        <taxon>Pseudomonadati</taxon>
        <taxon>Pseudomonadota</taxon>
        <taxon>Gammaproteobacteria</taxon>
        <taxon>Aeromonadales</taxon>
        <taxon>Aeromonadaceae</taxon>
        <taxon>Zobellella</taxon>
    </lineage>
</organism>
<evidence type="ECO:0000256" key="2">
    <source>
        <dbReference type="ARBA" id="ARBA00022691"/>
    </source>
</evidence>
<dbReference type="NCBIfam" id="TIGR04167">
    <property type="entry name" value="rSAM_SeCys"/>
    <property type="match status" value="1"/>
</dbReference>
<protein>
    <submittedName>
        <fullName evidence="7">Radical SAM protein</fullName>
    </submittedName>
</protein>
<evidence type="ECO:0000313" key="7">
    <source>
        <dbReference type="EMBL" id="ATG73755.1"/>
    </source>
</evidence>
<keyword evidence="2" id="KW-0949">S-adenosyl-L-methionine</keyword>
<evidence type="ECO:0000313" key="8">
    <source>
        <dbReference type="Proteomes" id="UP000217763"/>
    </source>
</evidence>
<name>A0A291HNN2_9GAMM</name>
<dbReference type="Proteomes" id="UP000217763">
    <property type="component" value="Chromosome"/>
</dbReference>
<dbReference type="SFLD" id="SFLDG01067">
    <property type="entry name" value="SPASM/twitch_domain_containing"/>
    <property type="match status" value="1"/>
</dbReference>
<reference evidence="8" key="1">
    <citation type="submission" date="2015-09" db="EMBL/GenBank/DDBJ databases">
        <authorList>
            <person name="Shao Z."/>
            <person name="Wang L."/>
        </authorList>
    </citation>
    <scope>NUCLEOTIDE SEQUENCE [LARGE SCALE GENOMIC DNA]</scope>
    <source>
        <strain evidence="8">F13-1</strain>
    </source>
</reference>
<dbReference type="InterPro" id="IPR026351">
    <property type="entry name" value="rSAM_ArsS-like"/>
</dbReference>
<evidence type="ECO:0000256" key="3">
    <source>
        <dbReference type="ARBA" id="ARBA00022723"/>
    </source>
</evidence>
<evidence type="ECO:0000256" key="5">
    <source>
        <dbReference type="ARBA" id="ARBA00023014"/>
    </source>
</evidence>
<keyword evidence="4" id="KW-0408">Iron</keyword>
<sequence length="322" mass="35597">MRDTLPLLDLTDFPAIRRHRLDTLQVNLGYKCNMKCVHCHVAAGPHRTEMMDEDNLALIPEVLRARGLPTLDLTGGAPELHPGFRALVRAARAQGVKVIDRCNLTILFEPGQDDLAEFLAGQGVEVVASLPCYSVDNVDKQRGKGTFDKSILALQALNRLGYGQPGSGLELNLVYNPQGPSLPPPQAALEADYKRELGEHFGIRFNRLFALANMPIKRFGDYLLSKRQFHDYLRLLKENFSAANLPGLMCRNLVSVDWQGYLYDCDFNQQLGLRLPGAGRPHLRDLLGRELDGQPIRVAEHCYGCTAGQGSSCGGALHKEPS</sequence>
<evidence type="ECO:0000259" key="6">
    <source>
        <dbReference type="PROSITE" id="PS51918"/>
    </source>
</evidence>